<dbReference type="OrthoDB" id="1440614at2"/>
<keyword evidence="2" id="KW-1185">Reference proteome</keyword>
<name>A0A344LX04_9FLAO</name>
<proteinExistence type="predicted"/>
<sequence>MKNTAKNFLILILLLVLGIACTIIFVEFNENKDLSKEININKRENDSIQKKLLSKNEELIYLLKINQKEIYSLKGMSTDRNIDGILLGNKSISLEELIDIANKYQNEKNKLQVRVKNDSSTIQYYIKLLNQLEKDKVLKSDKKGTITYTNNIDSLYKMKTLELSKVKVELQAKNTLLNLIKKKYEIDTEIEYGEGIYTAKLLNTKKLDSALWIFPYYKHKIKTNKKGETVIR</sequence>
<organism evidence="1 2">
    <name type="scientific">Flavobacterium fluviale</name>
    <dbReference type="NCBI Taxonomy" id="2249356"/>
    <lineage>
        <taxon>Bacteria</taxon>
        <taxon>Pseudomonadati</taxon>
        <taxon>Bacteroidota</taxon>
        <taxon>Flavobacteriia</taxon>
        <taxon>Flavobacteriales</taxon>
        <taxon>Flavobacteriaceae</taxon>
        <taxon>Flavobacterium</taxon>
    </lineage>
</organism>
<dbReference type="RefSeq" id="WP_113679362.1">
    <property type="nucleotide sequence ID" value="NZ_CP030261.1"/>
</dbReference>
<gene>
    <name evidence="1" type="ORF">HYN86_18355</name>
</gene>
<evidence type="ECO:0000313" key="2">
    <source>
        <dbReference type="Proteomes" id="UP000251561"/>
    </source>
</evidence>
<reference evidence="1 2" key="1">
    <citation type="submission" date="2018-06" db="EMBL/GenBank/DDBJ databases">
        <title>Genome sequencing of Flavobacterium.</title>
        <authorList>
            <person name="Baek M.-G."/>
            <person name="Yi H."/>
        </authorList>
    </citation>
    <scope>NUCLEOTIDE SEQUENCE [LARGE SCALE GENOMIC DNA]</scope>
    <source>
        <strain evidence="1 2">HYN0086</strain>
    </source>
</reference>
<dbReference type="KEGG" id="ffl:HYN86_18355"/>
<accession>A0A344LX04</accession>
<dbReference type="EMBL" id="CP030261">
    <property type="protein sequence ID" value="AXB58446.1"/>
    <property type="molecule type" value="Genomic_DNA"/>
</dbReference>
<dbReference type="Proteomes" id="UP000251561">
    <property type="component" value="Chromosome"/>
</dbReference>
<dbReference type="AlphaFoldDB" id="A0A344LX04"/>
<dbReference type="PROSITE" id="PS51257">
    <property type="entry name" value="PROKAR_LIPOPROTEIN"/>
    <property type="match status" value="1"/>
</dbReference>
<protein>
    <submittedName>
        <fullName evidence="1">Uncharacterized protein</fullName>
    </submittedName>
</protein>
<evidence type="ECO:0000313" key="1">
    <source>
        <dbReference type="EMBL" id="AXB58446.1"/>
    </source>
</evidence>